<evidence type="ECO:0000313" key="2">
    <source>
        <dbReference type="EMBL" id="APM39385.1"/>
    </source>
</evidence>
<accession>A0A1L5F8P7</accession>
<keyword evidence="1" id="KW-1133">Transmembrane helix</keyword>
<proteinExistence type="predicted"/>
<keyword evidence="1" id="KW-0472">Membrane</keyword>
<feature type="transmembrane region" description="Helical" evidence="1">
    <location>
        <begin position="69"/>
        <end position="90"/>
    </location>
</feature>
<keyword evidence="1" id="KW-0812">Transmembrane</keyword>
<name>A0A1L5F8P7_CLOKL</name>
<evidence type="ECO:0000256" key="1">
    <source>
        <dbReference type="SAM" id="Phobius"/>
    </source>
</evidence>
<protein>
    <submittedName>
        <fullName evidence="2">Uncharacterized protein</fullName>
    </submittedName>
</protein>
<dbReference type="EMBL" id="CP018335">
    <property type="protein sequence ID" value="APM39385.1"/>
    <property type="molecule type" value="Genomic_DNA"/>
</dbReference>
<dbReference type="Proteomes" id="UP000184604">
    <property type="component" value="Chromosome"/>
</dbReference>
<dbReference type="AlphaFoldDB" id="A0A1L5F8P7"/>
<gene>
    <name evidence="2" type="ORF">BS101_11855</name>
</gene>
<dbReference type="RefSeq" id="WP_073539011.1">
    <property type="nucleotide sequence ID" value="NZ_CP018335.1"/>
</dbReference>
<organism evidence="2 3">
    <name type="scientific">Clostridium kluyveri</name>
    <dbReference type="NCBI Taxonomy" id="1534"/>
    <lineage>
        <taxon>Bacteria</taxon>
        <taxon>Bacillati</taxon>
        <taxon>Bacillota</taxon>
        <taxon>Clostridia</taxon>
        <taxon>Eubacteriales</taxon>
        <taxon>Clostridiaceae</taxon>
        <taxon>Clostridium</taxon>
    </lineage>
</organism>
<sequence>MENCKDCAYMLNLNKDVSEIKENIKDTDKRVGEMEVWAGETKGQVKTIFNMLTKIEKSVDEINKSKNKFLTGIASGVAITVIATFLLQILKTFHW</sequence>
<reference evidence="2 3" key="1">
    <citation type="submission" date="2016-12" db="EMBL/GenBank/DDBJ databases">
        <title>Complete genome sequence of Clostridium kluyveri JZZ isolated from the pit mud of a Chinese flavor liquor-making factory.</title>
        <authorList>
            <person name="Wang Y."/>
        </authorList>
    </citation>
    <scope>NUCLEOTIDE SEQUENCE [LARGE SCALE GENOMIC DNA]</scope>
    <source>
        <strain evidence="2 3">JZZ</strain>
    </source>
</reference>
<evidence type="ECO:0000313" key="3">
    <source>
        <dbReference type="Proteomes" id="UP000184604"/>
    </source>
</evidence>